<comment type="caution">
    <text evidence="3">The sequence shown here is derived from an EMBL/GenBank/DDBJ whole genome shotgun (WGS) entry which is preliminary data.</text>
</comment>
<feature type="domain" description="Novel STAND NTPase 1" evidence="2">
    <location>
        <begin position="215"/>
        <end position="603"/>
    </location>
</feature>
<organism evidence="3 4">
    <name type="scientific">Micromonospora rubida</name>
    <dbReference type="NCBI Taxonomy" id="2697657"/>
    <lineage>
        <taxon>Bacteria</taxon>
        <taxon>Bacillati</taxon>
        <taxon>Actinomycetota</taxon>
        <taxon>Actinomycetes</taxon>
        <taxon>Micromonosporales</taxon>
        <taxon>Micromonosporaceae</taxon>
        <taxon>Micromonospora</taxon>
    </lineage>
</organism>
<evidence type="ECO:0000313" key="3">
    <source>
        <dbReference type="EMBL" id="MFI0793376.1"/>
    </source>
</evidence>
<evidence type="ECO:0000256" key="1">
    <source>
        <dbReference type="SAM" id="MobiDB-lite"/>
    </source>
</evidence>
<keyword evidence="4" id="KW-1185">Reference proteome</keyword>
<dbReference type="Proteomes" id="UP001611075">
    <property type="component" value="Unassembled WGS sequence"/>
</dbReference>
<dbReference type="SUPFAM" id="SSF50494">
    <property type="entry name" value="Trypsin-like serine proteases"/>
    <property type="match status" value="1"/>
</dbReference>
<dbReference type="RefSeq" id="WP_396678754.1">
    <property type="nucleotide sequence ID" value="NZ_JBIRPU010000006.1"/>
</dbReference>
<protein>
    <submittedName>
        <fullName evidence="3">Trypsin-like peptidase domain-containing protein</fullName>
    </submittedName>
</protein>
<gene>
    <name evidence="3" type="ORF">ACH4OY_11855</name>
</gene>
<dbReference type="InterPro" id="IPR049052">
    <property type="entry name" value="nSTAND1"/>
</dbReference>
<name>A0ABW7SKF1_9ACTN</name>
<accession>A0ABW7SKF1</accession>
<sequence>MDGTRRIPIEAALVRLWKGDIPAGAGFLAGPTHLLTAAHVVATALGCPADGDPPTDAVEVDFPLLAPGRRLTAEVVAWQPVAPGHTGDVAGLRLLSPPPPGARPLTFARHRSLSDAQLVMVGFPAALRMGGWVYGRTGGAVATGWVEILSDDRRPSTLEKGFSGSPVWDTEVDAVIGMVVQKASGTPPRIGYLLPTDRLLPAWPELARVAEGESPFRGLRAFGEQDEALFFGRAEQAEQLARQALSVPVLCLVGPSGVGKTSLLHAGVLARLRRTPRLAVAVLRPSDAATGLHALALALDRLTDPGPADGTATTVRNPVDRVDRVAALAARLADPGGTDVLATVLAATGSDRLVLVVDQFEEVLAQPEAARRALTDALGAALRPGARVSVLLALRDTFLGACLRDPTMTDLTARWLPATVAELTPSQLREVVTGPLASIGTVTAEAGLVGRIVDDVRDAPNALPLVQFTLTELWQRRHAGLLTHRAYDELGGVRGALAGYAERVWGNLDPAARAAAERLLAQLTRPLPESGLSVRRTAALAELDDAQLAVAQRLATTRLLALRTAGATPGVELAHESLVTGWERLRALTDRHRDFRTWQEMLRLRMAGTPAGDAAGRRRLTGADLYDARRWAGTHADQLAPAERAFVADSLRRRNRRVLAALLVLLVVVGAVGGAWRTTAEQRAEIAAADLAAKASAQAGVDSYGANQLALRAWRTDPDVPFKPGRAPDWYEGVDALLPHYGGARSGTAEPTPSAAPGEPPTGGWFGDDLSQQLSADGTRLVTQDAAFRPALWHLTDAVSRDTTLARLARSGVGIGRPVVSRSGDRVAFIQSVLPILRTGAPVDDKGLPKLDPDDYPTCRPASLFEALSCLVVYDTGARRVSHAVPLDGMAAGLRVRAMSIDPTGEVLALVTPAGRRLGEPGADLNTVVLYDLRTGAVRGRVTLAWRSMVARFWLGPGGRSALLVEVPSGDGGTLGPRFALSAADLTGATARRVLVDGISDVAMSADWSTVAATTRDRTGDNARVSVLGTASLRPKAPVIDLRPEERSGAIALDATGSALALSWRRDLLSATASDIRKLSTGYTPEVSVWSLPDGARSGERRTHSGEWETVVPLGRGPDGPVAVLDSSTIGVALPAAGKPPPLRRLAETADTRRHSVDDVMDRLCGLLADPNTDDAVRELAPDDAYQGQLCPG</sequence>
<dbReference type="EMBL" id="JBIRPU010000006">
    <property type="protein sequence ID" value="MFI0793376.1"/>
    <property type="molecule type" value="Genomic_DNA"/>
</dbReference>
<dbReference type="Pfam" id="PF13365">
    <property type="entry name" value="Trypsin_2"/>
    <property type="match status" value="1"/>
</dbReference>
<dbReference type="SUPFAM" id="SSF52540">
    <property type="entry name" value="P-loop containing nucleoside triphosphate hydrolases"/>
    <property type="match status" value="1"/>
</dbReference>
<dbReference type="InterPro" id="IPR009003">
    <property type="entry name" value="Peptidase_S1_PA"/>
</dbReference>
<dbReference type="Gene3D" id="2.40.10.120">
    <property type="match status" value="1"/>
</dbReference>
<dbReference type="SUPFAM" id="SSF82171">
    <property type="entry name" value="DPP6 N-terminal domain-like"/>
    <property type="match status" value="1"/>
</dbReference>
<evidence type="ECO:0000313" key="4">
    <source>
        <dbReference type="Proteomes" id="UP001611075"/>
    </source>
</evidence>
<dbReference type="InterPro" id="IPR027417">
    <property type="entry name" value="P-loop_NTPase"/>
</dbReference>
<proteinExistence type="predicted"/>
<reference evidence="3 4" key="1">
    <citation type="submission" date="2024-10" db="EMBL/GenBank/DDBJ databases">
        <title>The Natural Products Discovery Center: Release of the First 8490 Sequenced Strains for Exploring Actinobacteria Biosynthetic Diversity.</title>
        <authorList>
            <person name="Kalkreuter E."/>
            <person name="Kautsar S.A."/>
            <person name="Yang D."/>
            <person name="Bader C.D."/>
            <person name="Teijaro C.N."/>
            <person name="Fluegel L."/>
            <person name="Davis C.M."/>
            <person name="Simpson J.R."/>
            <person name="Lauterbach L."/>
            <person name="Steele A.D."/>
            <person name="Gui C."/>
            <person name="Meng S."/>
            <person name="Li G."/>
            <person name="Viehrig K."/>
            <person name="Ye F."/>
            <person name="Su P."/>
            <person name="Kiefer A.F."/>
            <person name="Nichols A."/>
            <person name="Cepeda A.J."/>
            <person name="Yan W."/>
            <person name="Fan B."/>
            <person name="Jiang Y."/>
            <person name="Adhikari A."/>
            <person name="Zheng C.-J."/>
            <person name="Schuster L."/>
            <person name="Cowan T.M."/>
            <person name="Smanski M.J."/>
            <person name="Chevrette M.G."/>
            <person name="De Carvalho L.P.S."/>
            <person name="Shen B."/>
        </authorList>
    </citation>
    <scope>NUCLEOTIDE SEQUENCE [LARGE SCALE GENOMIC DNA]</scope>
    <source>
        <strain evidence="3 4">NPDC021253</strain>
    </source>
</reference>
<dbReference type="Pfam" id="PF20703">
    <property type="entry name" value="nSTAND1"/>
    <property type="match status" value="1"/>
</dbReference>
<evidence type="ECO:0000259" key="2">
    <source>
        <dbReference type="Pfam" id="PF20703"/>
    </source>
</evidence>
<feature type="region of interest" description="Disordered" evidence="1">
    <location>
        <begin position="742"/>
        <end position="770"/>
    </location>
</feature>
<dbReference type="Gene3D" id="3.40.50.300">
    <property type="entry name" value="P-loop containing nucleotide triphosphate hydrolases"/>
    <property type="match status" value="1"/>
</dbReference>